<comment type="similarity">
    <text evidence="2">Belongs to the HAD-like hydrolase superfamily. CbbY/CbbZ/Gph/YieH family.</text>
</comment>
<evidence type="ECO:0000313" key="5">
    <source>
        <dbReference type="EMBL" id="MBD1388628.1"/>
    </source>
</evidence>
<dbReference type="InterPro" id="IPR006439">
    <property type="entry name" value="HAD-SF_hydro_IA"/>
</dbReference>
<evidence type="ECO:0000313" key="6">
    <source>
        <dbReference type="Proteomes" id="UP000638014"/>
    </source>
</evidence>
<dbReference type="AlphaFoldDB" id="A0A8J6QHK3"/>
<gene>
    <name evidence="5" type="ORF">IC617_04230</name>
</gene>
<evidence type="ECO:0000256" key="2">
    <source>
        <dbReference type="ARBA" id="ARBA00006171"/>
    </source>
</evidence>
<dbReference type="SFLD" id="SFLDG01129">
    <property type="entry name" value="C1.5:_HAD__Beta-PGM__Phosphata"/>
    <property type="match status" value="1"/>
</dbReference>
<dbReference type="PANTHER" id="PTHR46193">
    <property type="entry name" value="6-PHOSPHOGLUCONATE PHOSPHATASE"/>
    <property type="match status" value="1"/>
</dbReference>
<sequence>MIKCVIFDCDGTLVDSELLCNMALSHELSDYGVAISAEQLVAQYRGVKLDHILSDIERHYEVTLNEEFIVTYRRHVAQLFDRYLKPCDGIEQALEQLSLPICVASSGPVAKIKHALELTQLASFFGNNIFSAYEIGSWKPDPTLFLHAAQTMGFAPAQCAVVEDSVVGIQAAQAAGMSPILYDPHNIHPKLADVLTIASMSQLGLALAAHSVDLANRID</sequence>
<evidence type="ECO:0000256" key="3">
    <source>
        <dbReference type="ARBA" id="ARBA00022723"/>
    </source>
</evidence>
<dbReference type="GO" id="GO:0046872">
    <property type="term" value="F:metal ion binding"/>
    <property type="evidence" value="ECO:0007669"/>
    <property type="project" value="UniProtKB-KW"/>
</dbReference>
<dbReference type="CDD" id="cd07526">
    <property type="entry name" value="HAD_BPGM_like"/>
    <property type="match status" value="1"/>
</dbReference>
<dbReference type="Gene3D" id="1.10.150.240">
    <property type="entry name" value="Putative phosphatase, domain 2"/>
    <property type="match status" value="1"/>
</dbReference>
<keyword evidence="3" id="KW-0479">Metal-binding</keyword>
<evidence type="ECO:0000256" key="4">
    <source>
        <dbReference type="ARBA" id="ARBA00022842"/>
    </source>
</evidence>
<dbReference type="Pfam" id="PF00702">
    <property type="entry name" value="Hydrolase"/>
    <property type="match status" value="1"/>
</dbReference>
<dbReference type="InterPro" id="IPR023214">
    <property type="entry name" value="HAD_sf"/>
</dbReference>
<keyword evidence="5" id="KW-0378">Hydrolase</keyword>
<dbReference type="InterPro" id="IPR051600">
    <property type="entry name" value="Beta-PGM-like"/>
</dbReference>
<keyword evidence="6" id="KW-1185">Reference proteome</keyword>
<proteinExistence type="inferred from homology"/>
<organism evidence="5 6">
    <name type="scientific">Neiella litorisoli</name>
    <dbReference type="NCBI Taxonomy" id="2771431"/>
    <lineage>
        <taxon>Bacteria</taxon>
        <taxon>Pseudomonadati</taxon>
        <taxon>Pseudomonadota</taxon>
        <taxon>Gammaproteobacteria</taxon>
        <taxon>Alteromonadales</taxon>
        <taxon>Echinimonadaceae</taxon>
        <taxon>Neiella</taxon>
    </lineage>
</organism>
<name>A0A8J6QHK3_9GAMM</name>
<dbReference type="InterPro" id="IPR036412">
    <property type="entry name" value="HAD-like_sf"/>
</dbReference>
<dbReference type="EMBL" id="JACXAF010000004">
    <property type="protein sequence ID" value="MBD1388628.1"/>
    <property type="molecule type" value="Genomic_DNA"/>
</dbReference>
<dbReference type="GO" id="GO:0016787">
    <property type="term" value="F:hydrolase activity"/>
    <property type="evidence" value="ECO:0007669"/>
    <property type="project" value="UniProtKB-KW"/>
</dbReference>
<protein>
    <submittedName>
        <fullName evidence="5">HAD-IA family hydrolase</fullName>
    </submittedName>
</protein>
<dbReference type="SUPFAM" id="SSF56784">
    <property type="entry name" value="HAD-like"/>
    <property type="match status" value="1"/>
</dbReference>
<dbReference type="InterPro" id="IPR023198">
    <property type="entry name" value="PGP-like_dom2"/>
</dbReference>
<dbReference type="Proteomes" id="UP000638014">
    <property type="component" value="Unassembled WGS sequence"/>
</dbReference>
<accession>A0A8J6QHK3</accession>
<dbReference type="NCBIfam" id="TIGR01549">
    <property type="entry name" value="HAD-SF-IA-v1"/>
    <property type="match status" value="1"/>
</dbReference>
<comment type="caution">
    <text evidence="5">The sequence shown here is derived from an EMBL/GenBank/DDBJ whole genome shotgun (WGS) entry which is preliminary data.</text>
</comment>
<keyword evidence="4" id="KW-0460">Magnesium</keyword>
<evidence type="ECO:0000256" key="1">
    <source>
        <dbReference type="ARBA" id="ARBA00001946"/>
    </source>
</evidence>
<dbReference type="SFLD" id="SFLDS00003">
    <property type="entry name" value="Haloacid_Dehalogenase"/>
    <property type="match status" value="1"/>
</dbReference>
<dbReference type="RefSeq" id="WP_191143741.1">
    <property type="nucleotide sequence ID" value="NZ_JACXAF010000004.1"/>
</dbReference>
<comment type="cofactor">
    <cofactor evidence="1">
        <name>Mg(2+)</name>
        <dbReference type="ChEBI" id="CHEBI:18420"/>
    </cofactor>
</comment>
<dbReference type="NCBIfam" id="TIGR01509">
    <property type="entry name" value="HAD-SF-IA-v3"/>
    <property type="match status" value="1"/>
</dbReference>
<reference evidence="5" key="1">
    <citation type="submission" date="2020-09" db="EMBL/GenBank/DDBJ databases">
        <title>A novel bacterium of genus Neiella, isolated from South China Sea.</title>
        <authorList>
            <person name="Huang H."/>
            <person name="Mo K."/>
            <person name="Hu Y."/>
        </authorList>
    </citation>
    <scope>NUCLEOTIDE SEQUENCE</scope>
    <source>
        <strain evidence="5">HB171785</strain>
    </source>
</reference>
<dbReference type="Gene3D" id="3.40.50.1000">
    <property type="entry name" value="HAD superfamily/HAD-like"/>
    <property type="match status" value="1"/>
</dbReference>
<dbReference type="PANTHER" id="PTHR46193:SF10">
    <property type="entry name" value="6-PHOSPHOGLUCONATE PHOSPHATASE"/>
    <property type="match status" value="1"/>
</dbReference>